<dbReference type="Proteomes" id="UP000623467">
    <property type="component" value="Unassembled WGS sequence"/>
</dbReference>
<gene>
    <name evidence="1" type="ORF">MSAN_01216100</name>
</gene>
<evidence type="ECO:0000313" key="1">
    <source>
        <dbReference type="EMBL" id="KAF7358771.1"/>
    </source>
</evidence>
<evidence type="ECO:0000313" key="2">
    <source>
        <dbReference type="Proteomes" id="UP000623467"/>
    </source>
</evidence>
<dbReference type="PANTHER" id="PTHR35043:SF7">
    <property type="entry name" value="TRANSCRIPTION FACTOR DOMAIN-CONTAINING PROTEIN"/>
    <property type="match status" value="1"/>
</dbReference>
<accession>A0A8H6YHG1</accession>
<dbReference type="OrthoDB" id="9451547at2759"/>
<reference evidence="1" key="1">
    <citation type="submission" date="2020-05" db="EMBL/GenBank/DDBJ databases">
        <title>Mycena genomes resolve the evolution of fungal bioluminescence.</title>
        <authorList>
            <person name="Tsai I.J."/>
        </authorList>
    </citation>
    <scope>NUCLEOTIDE SEQUENCE</scope>
    <source>
        <strain evidence="1">160909Yilan</strain>
    </source>
</reference>
<protein>
    <submittedName>
        <fullName evidence="1">Uncharacterized protein</fullName>
    </submittedName>
</protein>
<proteinExistence type="predicted"/>
<organism evidence="1 2">
    <name type="scientific">Mycena sanguinolenta</name>
    <dbReference type="NCBI Taxonomy" id="230812"/>
    <lineage>
        <taxon>Eukaryota</taxon>
        <taxon>Fungi</taxon>
        <taxon>Dikarya</taxon>
        <taxon>Basidiomycota</taxon>
        <taxon>Agaricomycotina</taxon>
        <taxon>Agaricomycetes</taxon>
        <taxon>Agaricomycetidae</taxon>
        <taxon>Agaricales</taxon>
        <taxon>Marasmiineae</taxon>
        <taxon>Mycenaceae</taxon>
        <taxon>Mycena</taxon>
    </lineage>
</organism>
<dbReference type="EMBL" id="JACAZH010000009">
    <property type="protein sequence ID" value="KAF7358771.1"/>
    <property type="molecule type" value="Genomic_DNA"/>
</dbReference>
<name>A0A8H6YHG1_9AGAR</name>
<dbReference type="PANTHER" id="PTHR35043">
    <property type="entry name" value="TRANSCRIPTION FACTOR DOMAIN-CONTAINING PROTEIN"/>
    <property type="match status" value="1"/>
</dbReference>
<sequence length="294" mass="33220">MGACISPDHCRTLADIVWNCFTTVGLCTWVSLNLNVPPSGGSFLTHTWRKVKMVLITLIVPELMLGCAVRQSIMARWFSKTYNVSLTHGFTFVMGGFMTPDGHPVGTKDQLQQYIVGIREIEEKDIRDKIKHDSLTKLWALVQVIWFIGNYVTRNQADLPISGLETATLACIFIQAVTWSWWRHKPRDVFEAIKIEPTNSMVPQTQAYLEEAELSCNVAGRIHDSATSEKLHTHTTRNYIAEIDIVPKNKPFHLPLMIGNNLNAIGLLEKNVPAFQLLYWCSSFLLLCLEESTA</sequence>
<dbReference type="AlphaFoldDB" id="A0A8H6YHG1"/>
<keyword evidence="2" id="KW-1185">Reference proteome</keyword>
<comment type="caution">
    <text evidence="1">The sequence shown here is derived from an EMBL/GenBank/DDBJ whole genome shotgun (WGS) entry which is preliminary data.</text>
</comment>